<dbReference type="SUPFAM" id="SSF52540">
    <property type="entry name" value="P-loop containing nucleoside triphosphate hydrolases"/>
    <property type="match status" value="1"/>
</dbReference>
<dbReference type="STRING" id="1317122.ATO12_15750"/>
<keyword evidence="1" id="KW-0547">Nucleotide-binding</keyword>
<evidence type="ECO:0000259" key="3">
    <source>
        <dbReference type="PROSITE" id="PS50893"/>
    </source>
</evidence>
<dbReference type="Proteomes" id="UP000023541">
    <property type="component" value="Unassembled WGS sequence"/>
</dbReference>
<accession>A0A023BU99</accession>
<dbReference type="InterPro" id="IPR015854">
    <property type="entry name" value="ABC_transpr_LolD-like"/>
</dbReference>
<dbReference type="RefSeq" id="WP_051575770.1">
    <property type="nucleotide sequence ID" value="NZ_AQRA01000005.1"/>
</dbReference>
<dbReference type="eggNOG" id="COG1136">
    <property type="taxonomic scope" value="Bacteria"/>
</dbReference>
<keyword evidence="5" id="KW-1185">Reference proteome</keyword>
<dbReference type="GO" id="GO:0016887">
    <property type="term" value="F:ATP hydrolysis activity"/>
    <property type="evidence" value="ECO:0007669"/>
    <property type="project" value="InterPro"/>
</dbReference>
<dbReference type="PROSITE" id="PS50893">
    <property type="entry name" value="ABC_TRANSPORTER_2"/>
    <property type="match status" value="1"/>
</dbReference>
<sequence length="210" mass="23891">MIRTKSLQFTYRDTKNRTFCFPDIDLPPKEDILVLGPSGVGKTTLLHLLAGLLPPKEGDVFIANTCLNTLTRKQLDYFIGQNIGLIFQRAYFIRSLSLLENLTLRERLSKKKSDHYRKEELITQLGLTDLQSKRVHQLSEGQQQRLSIALGVVHKPKVILADEPTSNLDDTNCEKVISLLKKEAQSCKSNLVIVTHDKRVKSHFDNHISL</sequence>
<feature type="domain" description="ABC transporter" evidence="3">
    <location>
        <begin position="2"/>
        <end position="210"/>
    </location>
</feature>
<dbReference type="GO" id="GO:0022857">
    <property type="term" value="F:transmembrane transporter activity"/>
    <property type="evidence" value="ECO:0007669"/>
    <property type="project" value="TreeGrafter"/>
</dbReference>
<dbReference type="InterPro" id="IPR003439">
    <property type="entry name" value="ABC_transporter-like_ATP-bd"/>
</dbReference>
<dbReference type="GO" id="GO:0005886">
    <property type="term" value="C:plasma membrane"/>
    <property type="evidence" value="ECO:0007669"/>
    <property type="project" value="TreeGrafter"/>
</dbReference>
<dbReference type="Gene3D" id="3.40.50.300">
    <property type="entry name" value="P-loop containing nucleotide triphosphate hydrolases"/>
    <property type="match status" value="1"/>
</dbReference>
<protein>
    <submittedName>
        <fullName evidence="4">ABC transporter ATP-binding protein</fullName>
    </submittedName>
</protein>
<dbReference type="InterPro" id="IPR027417">
    <property type="entry name" value="P-loop_NTPase"/>
</dbReference>
<dbReference type="AlphaFoldDB" id="A0A023BU99"/>
<evidence type="ECO:0000313" key="4">
    <source>
        <dbReference type="EMBL" id="EZH73393.1"/>
    </source>
</evidence>
<reference evidence="4 5" key="1">
    <citation type="submission" date="2014-04" db="EMBL/GenBank/DDBJ databases">
        <title>Aquimarina sp. 22II-S11-z7 Genome Sequencing.</title>
        <authorList>
            <person name="Lai Q."/>
        </authorList>
    </citation>
    <scope>NUCLEOTIDE SEQUENCE [LARGE SCALE GENOMIC DNA]</scope>
    <source>
        <strain evidence="4 5">22II-S11-z7</strain>
    </source>
</reference>
<evidence type="ECO:0000313" key="5">
    <source>
        <dbReference type="Proteomes" id="UP000023541"/>
    </source>
</evidence>
<dbReference type="InterPro" id="IPR003593">
    <property type="entry name" value="AAA+_ATPase"/>
</dbReference>
<dbReference type="Pfam" id="PF00005">
    <property type="entry name" value="ABC_tran"/>
    <property type="match status" value="1"/>
</dbReference>
<dbReference type="SMART" id="SM00382">
    <property type="entry name" value="AAA"/>
    <property type="match status" value="1"/>
</dbReference>
<dbReference type="PANTHER" id="PTHR24220">
    <property type="entry name" value="IMPORT ATP-BINDING PROTEIN"/>
    <property type="match status" value="1"/>
</dbReference>
<evidence type="ECO:0000256" key="2">
    <source>
        <dbReference type="ARBA" id="ARBA00022840"/>
    </source>
</evidence>
<dbReference type="EMBL" id="AQRA01000005">
    <property type="protein sequence ID" value="EZH73393.1"/>
    <property type="molecule type" value="Genomic_DNA"/>
</dbReference>
<comment type="caution">
    <text evidence="4">The sequence shown here is derived from an EMBL/GenBank/DDBJ whole genome shotgun (WGS) entry which is preliminary data.</text>
</comment>
<keyword evidence="2 4" id="KW-0067">ATP-binding</keyword>
<dbReference type="GO" id="GO:0005524">
    <property type="term" value="F:ATP binding"/>
    <property type="evidence" value="ECO:0007669"/>
    <property type="project" value="UniProtKB-KW"/>
</dbReference>
<dbReference type="PANTHER" id="PTHR24220:SF659">
    <property type="entry name" value="TRANSPORTER, PUTATIVE-RELATED"/>
    <property type="match status" value="1"/>
</dbReference>
<dbReference type="OrthoDB" id="1414429at2"/>
<proteinExistence type="predicted"/>
<name>A0A023BU99_9FLAO</name>
<gene>
    <name evidence="4" type="ORF">ATO12_15750</name>
</gene>
<organism evidence="4 5">
    <name type="scientific">Aquimarina atlantica</name>
    <dbReference type="NCBI Taxonomy" id="1317122"/>
    <lineage>
        <taxon>Bacteria</taxon>
        <taxon>Pseudomonadati</taxon>
        <taxon>Bacteroidota</taxon>
        <taxon>Flavobacteriia</taxon>
        <taxon>Flavobacteriales</taxon>
        <taxon>Flavobacteriaceae</taxon>
        <taxon>Aquimarina</taxon>
    </lineage>
</organism>
<evidence type="ECO:0000256" key="1">
    <source>
        <dbReference type="ARBA" id="ARBA00022741"/>
    </source>
</evidence>